<dbReference type="Gramene" id="HORVU.MOREX.r2.1HG0074010.1">
    <property type="protein sequence ID" value="HORVU.MOREX.r2.1HG0074010.1"/>
    <property type="gene ID" value="HORVU.MOREX.r2.1HG0074010"/>
</dbReference>
<reference evidence="2" key="1">
    <citation type="journal article" date="2012" name="Nature">
        <title>A physical, genetic and functional sequence assembly of the barley genome.</title>
        <authorList>
            <consortium name="The International Barley Genome Sequencing Consortium"/>
            <person name="Mayer K.F."/>
            <person name="Waugh R."/>
            <person name="Brown J.W."/>
            <person name="Schulman A."/>
            <person name="Langridge P."/>
            <person name="Platzer M."/>
            <person name="Fincher G.B."/>
            <person name="Muehlbauer G.J."/>
            <person name="Sato K."/>
            <person name="Close T.J."/>
            <person name="Wise R.P."/>
            <person name="Stein N."/>
        </authorList>
    </citation>
    <scope>NUCLEOTIDE SEQUENCE [LARGE SCALE GENOMIC DNA]</scope>
    <source>
        <strain evidence="2">cv. Morex</strain>
    </source>
</reference>
<accession>A0A8I6XA16</accession>
<evidence type="ECO:0008006" key="3">
    <source>
        <dbReference type="Google" id="ProtNLM"/>
    </source>
</evidence>
<reference evidence="1" key="2">
    <citation type="submission" date="2020-10" db="EMBL/GenBank/DDBJ databases">
        <authorList>
            <person name="Scholz U."/>
            <person name="Mascher M."/>
            <person name="Fiebig A."/>
        </authorList>
    </citation>
    <scope>NUCLEOTIDE SEQUENCE [LARGE SCALE GENOMIC DNA]</scope>
    <source>
        <strain evidence="1">cv. Morex</strain>
    </source>
</reference>
<dbReference type="AlphaFoldDB" id="A0A8I6XA16"/>
<proteinExistence type="predicted"/>
<protein>
    <recommendedName>
        <fullName evidence="3">DUF4220 domain-containing protein</fullName>
    </recommendedName>
</protein>
<organism evidence="1 2">
    <name type="scientific">Hordeum vulgare subsp. vulgare</name>
    <name type="common">Domesticated barley</name>
    <dbReference type="NCBI Taxonomy" id="112509"/>
    <lineage>
        <taxon>Eukaryota</taxon>
        <taxon>Viridiplantae</taxon>
        <taxon>Streptophyta</taxon>
        <taxon>Embryophyta</taxon>
        <taxon>Tracheophyta</taxon>
        <taxon>Spermatophyta</taxon>
        <taxon>Magnoliopsida</taxon>
        <taxon>Liliopsida</taxon>
        <taxon>Poales</taxon>
        <taxon>Poaceae</taxon>
        <taxon>BOP clade</taxon>
        <taxon>Pooideae</taxon>
        <taxon>Triticodae</taxon>
        <taxon>Triticeae</taxon>
        <taxon>Hordeinae</taxon>
        <taxon>Hordeum</taxon>
    </lineage>
</organism>
<reference evidence="1" key="3">
    <citation type="submission" date="2022-01" db="UniProtKB">
        <authorList>
            <consortium name="EnsemblPlants"/>
        </authorList>
    </citation>
    <scope>IDENTIFICATION</scope>
    <source>
        <strain evidence="1">subsp. vulgare</strain>
    </source>
</reference>
<dbReference type="Gramene" id="HORVU.MOREX.r3.1HG0089970.1">
    <property type="protein sequence ID" value="HORVU.MOREX.r3.1HG0089970.1"/>
    <property type="gene ID" value="HORVU.MOREX.r3.1HG0089970"/>
</dbReference>
<dbReference type="PANTHER" id="PTHR31325">
    <property type="entry name" value="OS01G0798800 PROTEIN-RELATED"/>
    <property type="match status" value="1"/>
</dbReference>
<keyword evidence="2" id="KW-1185">Reference proteome</keyword>
<evidence type="ECO:0000313" key="1">
    <source>
        <dbReference type="EnsemblPlants" id="HORVU.MOREX.r3.1HG0089970.1"/>
    </source>
</evidence>
<evidence type="ECO:0000313" key="2">
    <source>
        <dbReference type="Proteomes" id="UP000011116"/>
    </source>
</evidence>
<dbReference type="Pfam" id="PF04578">
    <property type="entry name" value="DUF594"/>
    <property type="match status" value="1"/>
</dbReference>
<dbReference type="Proteomes" id="UP000011116">
    <property type="component" value="Chromosome 1H"/>
</dbReference>
<name>A0A8I6XA16_HORVV</name>
<sequence length="343" mass="38175">MGGKSTQECSADELAFFSKRTGGLLFRVNALMWPVIPEKDEALHPLQCSLFKENQCSVLLLIEHWVDEMNQCSVLLLHPRRNPVALFRRLLHLPDEKKKVPEAVKNAVVSAVRRFDQKMSRPRSNSVTPLQLRVSNNDLFWTFQAPKGVADAMLVCHVATSILQVRSRRPDQCLSNSNSNHEIVATHLSRYCAYLVAYCPELLPDDSAWCTSLYKAVKKEAARVLRDVGDRVSTATHVVEDQQLIKLLSEQSKHRVLNDGAELGRRLVELPEGEEVAWKALAEFWSETLVSVAAACDNIDEHAEAVARGGELVTLLWALLAHVDVGSIDDDDATATHGAPDVV</sequence>
<dbReference type="EnsemblPlants" id="HORVU.MOREX.r3.1HG0089970.1">
    <property type="protein sequence ID" value="HORVU.MOREX.r3.1HG0089970.1"/>
    <property type="gene ID" value="HORVU.MOREX.r3.1HG0089970"/>
</dbReference>
<dbReference type="InterPro" id="IPR007658">
    <property type="entry name" value="DUF594"/>
</dbReference>